<dbReference type="AlphaFoldDB" id="A0A971M6B5"/>
<accession>A0A971M6B5</accession>
<dbReference type="Proteomes" id="UP000777265">
    <property type="component" value="Unassembled WGS sequence"/>
</dbReference>
<comment type="caution">
    <text evidence="2">The sequence shown here is derived from an EMBL/GenBank/DDBJ whole genome shotgun (WGS) entry which is preliminary data.</text>
</comment>
<sequence length="115" mass="12471">MKSIAKSRSGKARPVPSQASSYGGLCPNCVNLDICSLAAEPKRQVLFCEEFAGDDGTPALISQPVQGPAEREVVREGTVRDYAEDHAGLCTTCRNWDGCVLSKHEGGVWHCEEYQ</sequence>
<reference evidence="2" key="1">
    <citation type="journal article" date="2020" name="Biotechnol. Biofuels">
        <title>New insights from the biogas microbiome by comprehensive genome-resolved metagenomics of nearly 1600 species originating from multiple anaerobic digesters.</title>
        <authorList>
            <person name="Campanaro S."/>
            <person name="Treu L."/>
            <person name="Rodriguez-R L.M."/>
            <person name="Kovalovszki A."/>
            <person name="Ziels R.M."/>
            <person name="Maus I."/>
            <person name="Zhu X."/>
            <person name="Kougias P.G."/>
            <person name="Basile A."/>
            <person name="Luo G."/>
            <person name="Schluter A."/>
            <person name="Konstantinidis K.T."/>
            <person name="Angelidaki I."/>
        </authorList>
    </citation>
    <scope>NUCLEOTIDE SEQUENCE</scope>
    <source>
        <strain evidence="2">AS06rmzACSIP_7</strain>
    </source>
</reference>
<evidence type="ECO:0000313" key="3">
    <source>
        <dbReference type="Proteomes" id="UP000777265"/>
    </source>
</evidence>
<proteinExistence type="predicted"/>
<evidence type="ECO:0000313" key="2">
    <source>
        <dbReference type="EMBL" id="NLW36307.1"/>
    </source>
</evidence>
<protein>
    <submittedName>
        <fullName evidence="2">Uncharacterized protein</fullName>
    </submittedName>
</protein>
<gene>
    <name evidence="2" type="ORF">GXY80_12660</name>
</gene>
<dbReference type="EMBL" id="JAAYEE010000233">
    <property type="protein sequence ID" value="NLW36307.1"/>
    <property type="molecule type" value="Genomic_DNA"/>
</dbReference>
<feature type="region of interest" description="Disordered" evidence="1">
    <location>
        <begin position="1"/>
        <end position="22"/>
    </location>
</feature>
<name>A0A971M6B5_9BACT</name>
<evidence type="ECO:0000256" key="1">
    <source>
        <dbReference type="SAM" id="MobiDB-lite"/>
    </source>
</evidence>
<reference evidence="2" key="2">
    <citation type="submission" date="2020-01" db="EMBL/GenBank/DDBJ databases">
        <authorList>
            <person name="Campanaro S."/>
        </authorList>
    </citation>
    <scope>NUCLEOTIDE SEQUENCE</scope>
    <source>
        <strain evidence="2">AS06rmzACSIP_7</strain>
    </source>
</reference>
<organism evidence="2 3">
    <name type="scientific">Syntrophorhabdus aromaticivorans</name>
    <dbReference type="NCBI Taxonomy" id="328301"/>
    <lineage>
        <taxon>Bacteria</taxon>
        <taxon>Pseudomonadati</taxon>
        <taxon>Thermodesulfobacteriota</taxon>
        <taxon>Syntrophorhabdia</taxon>
        <taxon>Syntrophorhabdales</taxon>
        <taxon>Syntrophorhabdaceae</taxon>
        <taxon>Syntrophorhabdus</taxon>
    </lineage>
</organism>